<dbReference type="EMBL" id="BQNB010016785">
    <property type="protein sequence ID" value="GJT55754.1"/>
    <property type="molecule type" value="Genomic_DNA"/>
</dbReference>
<proteinExistence type="predicted"/>
<reference evidence="1" key="1">
    <citation type="journal article" date="2022" name="Int. J. Mol. Sci.">
        <title>Draft Genome of Tanacetum Coccineum: Genomic Comparison of Closely Related Tanacetum-Family Plants.</title>
        <authorList>
            <person name="Yamashiro T."/>
            <person name="Shiraishi A."/>
            <person name="Nakayama K."/>
            <person name="Satake H."/>
        </authorList>
    </citation>
    <scope>NUCLEOTIDE SEQUENCE</scope>
</reference>
<evidence type="ECO:0000313" key="2">
    <source>
        <dbReference type="Proteomes" id="UP001151760"/>
    </source>
</evidence>
<dbReference type="Proteomes" id="UP001151760">
    <property type="component" value="Unassembled WGS sequence"/>
</dbReference>
<organism evidence="1 2">
    <name type="scientific">Tanacetum coccineum</name>
    <dbReference type="NCBI Taxonomy" id="301880"/>
    <lineage>
        <taxon>Eukaryota</taxon>
        <taxon>Viridiplantae</taxon>
        <taxon>Streptophyta</taxon>
        <taxon>Embryophyta</taxon>
        <taxon>Tracheophyta</taxon>
        <taxon>Spermatophyta</taxon>
        <taxon>Magnoliopsida</taxon>
        <taxon>eudicotyledons</taxon>
        <taxon>Gunneridae</taxon>
        <taxon>Pentapetalae</taxon>
        <taxon>asterids</taxon>
        <taxon>campanulids</taxon>
        <taxon>Asterales</taxon>
        <taxon>Asteraceae</taxon>
        <taxon>Asteroideae</taxon>
        <taxon>Anthemideae</taxon>
        <taxon>Anthemidinae</taxon>
        <taxon>Tanacetum</taxon>
    </lineage>
</organism>
<protein>
    <submittedName>
        <fullName evidence="1">Ribonuclease H-like domain-containing protein</fullName>
    </submittedName>
</protein>
<sequence length="279" mass="31834">MYPTISLKLVHMIIDDSVMAHAVWERIKDIFHDDKDICVIQLDNEIRNMSIRNLSPNMGWAMYTPNPVLITGWNMDTEASSYLVDNAAGISNPLKRMNCHVMITSLLPYSHLYALRDPNCQMAILEEYNALMTKDMWSFVPRLANLTIVHSMLLFMHKFHEDGSLSRIITALYNEFAMTDIGSLNYVLGVLAHRPASSMFLFENKYAKEILERAHMQNYNPCCTLVDTKSKLGPDGDPPLKCSLVGALQYLTFVDSGGLESRNVIHTCNTYLRLKFEEE</sequence>
<gene>
    <name evidence="1" type="ORF">Tco_0990808</name>
</gene>
<evidence type="ECO:0000313" key="1">
    <source>
        <dbReference type="EMBL" id="GJT55754.1"/>
    </source>
</evidence>
<accession>A0ABQ5EXW9</accession>
<name>A0ABQ5EXW9_9ASTR</name>
<keyword evidence="2" id="KW-1185">Reference proteome</keyword>
<comment type="caution">
    <text evidence="1">The sequence shown here is derived from an EMBL/GenBank/DDBJ whole genome shotgun (WGS) entry which is preliminary data.</text>
</comment>
<reference evidence="1" key="2">
    <citation type="submission" date="2022-01" db="EMBL/GenBank/DDBJ databases">
        <authorList>
            <person name="Yamashiro T."/>
            <person name="Shiraishi A."/>
            <person name="Satake H."/>
            <person name="Nakayama K."/>
        </authorList>
    </citation>
    <scope>NUCLEOTIDE SEQUENCE</scope>
</reference>